<keyword evidence="7" id="KW-1185">Reference proteome</keyword>
<dbReference type="PANTHER" id="PTHR37419:SF8">
    <property type="entry name" value="TOXIN YJJJ"/>
    <property type="match status" value="1"/>
</dbReference>
<comment type="caution">
    <text evidence="6">The sequence shown here is derived from an EMBL/GenBank/DDBJ whole genome shotgun (WGS) entry which is preliminary data.</text>
</comment>
<feature type="domain" description="HipA-like C-terminal" evidence="4">
    <location>
        <begin position="170"/>
        <end position="386"/>
    </location>
</feature>
<sequence length="440" mass="48058">MTSRADATEAFVWMWLLGAKEPVVAGRLDQDGERLIFTYGASYRRRKQAIPIYEPELPLQEGVIAPINGLRMASCIRDGSPDAWGRRVIINRLTGKKPDAAGVPEISELTYLLQSGSDRIGALDFQASATEYIPRLAAQASLDELLEAADLIEKGVPLTPALDQALNYGTSIGGARPKALIDDGTKKFIAKFSASNDTYSVVKAEFIAMKLASACGLNAASVSMTRAAQKDVLLIERFDRTHTKAGWTRHAMVSALTMLGLDEMMARYASYEDLAELIRHRFTDPKYTLKELYGRICFNVLCGNTDDHARNHAAFWDGKRLTLTPAYDICPQNRTGNEATQAMLIKGEGRTSTLATCLAAAPDYHLKEAEAAALIERQITGIAAHWQEVCAEAELTPVDRKLFAGRQFLNSYALEGLDGYTALQDAFRAARDALIAGGSA</sequence>
<evidence type="ECO:0000259" key="5">
    <source>
        <dbReference type="Pfam" id="PF13657"/>
    </source>
</evidence>
<dbReference type="GO" id="GO:0004674">
    <property type="term" value="F:protein serine/threonine kinase activity"/>
    <property type="evidence" value="ECO:0007669"/>
    <property type="project" value="TreeGrafter"/>
</dbReference>
<dbReference type="Proteomes" id="UP000744980">
    <property type="component" value="Unassembled WGS sequence"/>
</dbReference>
<keyword evidence="2" id="KW-0808">Transferase</keyword>
<dbReference type="Gene3D" id="1.10.1070.20">
    <property type="match status" value="1"/>
</dbReference>
<evidence type="ECO:0000313" key="7">
    <source>
        <dbReference type="Proteomes" id="UP000744980"/>
    </source>
</evidence>
<keyword evidence="3" id="KW-0418">Kinase</keyword>
<dbReference type="RefSeq" id="WP_057215858.1">
    <property type="nucleotide sequence ID" value="NZ_CP083373.1"/>
</dbReference>
<evidence type="ECO:0000259" key="4">
    <source>
        <dbReference type="Pfam" id="PF07804"/>
    </source>
</evidence>
<dbReference type="InterPro" id="IPR012893">
    <property type="entry name" value="HipA-like_C"/>
</dbReference>
<proteinExistence type="inferred from homology"/>
<dbReference type="Pfam" id="PF07804">
    <property type="entry name" value="HipA_C"/>
    <property type="match status" value="1"/>
</dbReference>
<reference evidence="6 7" key="1">
    <citation type="submission" date="2020-01" db="EMBL/GenBank/DDBJ databases">
        <title>Draft genome assembly of Ensifer adhaerens T173.</title>
        <authorList>
            <person name="Craig J.E."/>
            <person name="Stinchcombe J.R."/>
        </authorList>
    </citation>
    <scope>NUCLEOTIDE SEQUENCE [LARGE SCALE GENOMIC DNA]</scope>
    <source>
        <strain evidence="6 7">T173</strain>
    </source>
</reference>
<feature type="domain" description="HipA N-terminal subdomain 1" evidence="5">
    <location>
        <begin position="24"/>
        <end position="125"/>
    </location>
</feature>
<dbReference type="PANTHER" id="PTHR37419">
    <property type="entry name" value="SERINE/THREONINE-PROTEIN KINASE TOXIN HIPA"/>
    <property type="match status" value="1"/>
</dbReference>
<organism evidence="6 7">
    <name type="scientific">Ensifer canadensis</name>
    <dbReference type="NCBI Taxonomy" id="555315"/>
    <lineage>
        <taxon>Bacteria</taxon>
        <taxon>Pseudomonadati</taxon>
        <taxon>Pseudomonadota</taxon>
        <taxon>Alphaproteobacteria</taxon>
        <taxon>Hyphomicrobiales</taxon>
        <taxon>Rhizobiaceae</taxon>
        <taxon>Sinorhizobium/Ensifer group</taxon>
        <taxon>Ensifer</taxon>
    </lineage>
</organism>
<accession>A0AAW4FWH7</accession>
<evidence type="ECO:0000256" key="1">
    <source>
        <dbReference type="ARBA" id="ARBA00010164"/>
    </source>
</evidence>
<dbReference type="EMBL" id="WXFA01000050">
    <property type="protein sequence ID" value="MBM3095623.1"/>
    <property type="molecule type" value="Genomic_DNA"/>
</dbReference>
<dbReference type="InterPro" id="IPR052028">
    <property type="entry name" value="HipA_Ser/Thr_kinase"/>
</dbReference>
<dbReference type="InterPro" id="IPR017508">
    <property type="entry name" value="HipA_N1"/>
</dbReference>
<dbReference type="GO" id="GO:0005829">
    <property type="term" value="C:cytosol"/>
    <property type="evidence" value="ECO:0007669"/>
    <property type="project" value="TreeGrafter"/>
</dbReference>
<name>A0AAW4FWH7_9HYPH</name>
<comment type="similarity">
    <text evidence="1">Belongs to the HipA Ser/Thr kinase family.</text>
</comment>
<dbReference type="AlphaFoldDB" id="A0AAW4FWH7"/>
<evidence type="ECO:0000313" key="6">
    <source>
        <dbReference type="EMBL" id="MBM3095623.1"/>
    </source>
</evidence>
<evidence type="ECO:0000256" key="2">
    <source>
        <dbReference type="ARBA" id="ARBA00022679"/>
    </source>
</evidence>
<evidence type="ECO:0000256" key="3">
    <source>
        <dbReference type="ARBA" id="ARBA00022777"/>
    </source>
</evidence>
<gene>
    <name evidence="6" type="ORF">GFB56_33430</name>
</gene>
<protein>
    <submittedName>
        <fullName evidence="6">Type II toxin-antitoxin system HipA family toxin</fullName>
    </submittedName>
</protein>
<dbReference type="Pfam" id="PF13657">
    <property type="entry name" value="Couple_hipA"/>
    <property type="match status" value="1"/>
</dbReference>